<dbReference type="AlphaFoldDB" id="A0A550C0K7"/>
<feature type="transmembrane region" description="Helical" evidence="11">
    <location>
        <begin position="158"/>
        <end position="180"/>
    </location>
</feature>
<dbReference type="PRINTS" id="PR00899">
    <property type="entry name" value="GPCRSTE3"/>
</dbReference>
<evidence type="ECO:0000256" key="2">
    <source>
        <dbReference type="ARBA" id="ARBA00011085"/>
    </source>
</evidence>
<dbReference type="GO" id="GO:0004934">
    <property type="term" value="F:mating-type alpha-factor pheromone receptor activity"/>
    <property type="evidence" value="ECO:0007669"/>
    <property type="project" value="InterPro"/>
</dbReference>
<sequence length="572" mass="63442">MLDPTYPAFPVCAFLGFMCCMVPLPWHLQSWNSGTCFLMIWTAIACLSQFVNSIIWADHSRNVAPICYTHHPWRLRRYPASSLCIVRRLYSIAKVQAVSSTRAEKFRAIMVDSLICVLFPILYIVLQIVVQGHRFNILENIGCFPAIVNTPLTYPITFMWPVLVGFVSAIYSVLTLVHFNRHRLQFSQFLHSNSTLSVSRYLRLMALALTEIMCTTPMGIFVIILNAKATPVSPYVSWEATHWGYSRVDQVPAILWRSDRLLVASYELTRWSSPAIGFIFFFYFGFAQEARRNYAAAWSAVRRFLRIPETLPSLPGSKKPFAMPSMGNSLPAKAKAYPAPPKQYASNKPYATPIPIHMHGMQKLASFDLCNKDLPPYPDVEAYPSAPIYTVEHSTVVDSFAIGTAYSTDGTAYTTDSTTYSPDATPAAFRSHSVAYRPHSVAVSLPMTATAPAADDLPDTPSSCSSSDSFSTLQSRDFIVLPSTRPSSAELALPRRPSPSSPPRLPRLSQLFGIAPLSETVQLDAPEAEAARPTSEATRQTSEAEVEAAEPRSPGLLDVPTSPRTHFRHASV</sequence>
<feature type="transmembrane region" description="Helical" evidence="11">
    <location>
        <begin position="38"/>
        <end position="57"/>
    </location>
</feature>
<name>A0A550C0K7_9AGAR</name>
<dbReference type="Proteomes" id="UP000320762">
    <property type="component" value="Unassembled WGS sequence"/>
</dbReference>
<dbReference type="InterPro" id="IPR001499">
    <property type="entry name" value="GPCR_STE3"/>
</dbReference>
<comment type="caution">
    <text evidence="12">The sequence shown here is derived from an EMBL/GenBank/DDBJ whole genome shotgun (WGS) entry which is preliminary data.</text>
</comment>
<evidence type="ECO:0000256" key="5">
    <source>
        <dbReference type="ARBA" id="ARBA00022989"/>
    </source>
</evidence>
<dbReference type="PANTHER" id="PTHR28097:SF1">
    <property type="entry name" value="PHEROMONE A FACTOR RECEPTOR"/>
    <property type="match status" value="1"/>
</dbReference>
<keyword evidence="9" id="KW-0807">Transducer</keyword>
<evidence type="ECO:0000256" key="6">
    <source>
        <dbReference type="ARBA" id="ARBA00023040"/>
    </source>
</evidence>
<accession>A0A550C0K7</accession>
<keyword evidence="4 11" id="KW-0812">Transmembrane</keyword>
<evidence type="ECO:0000256" key="10">
    <source>
        <dbReference type="SAM" id="MobiDB-lite"/>
    </source>
</evidence>
<feature type="transmembrane region" description="Helical" evidence="11">
    <location>
        <begin position="109"/>
        <end position="130"/>
    </location>
</feature>
<protein>
    <submittedName>
        <fullName evidence="12">Pheromone A receptor-domain-containing protein</fullName>
    </submittedName>
</protein>
<feature type="transmembrane region" description="Helical" evidence="11">
    <location>
        <begin position="7"/>
        <end position="26"/>
    </location>
</feature>
<evidence type="ECO:0000313" key="13">
    <source>
        <dbReference type="Proteomes" id="UP000320762"/>
    </source>
</evidence>
<feature type="transmembrane region" description="Helical" evidence="11">
    <location>
        <begin position="268"/>
        <end position="286"/>
    </location>
</feature>
<keyword evidence="13" id="KW-1185">Reference proteome</keyword>
<dbReference type="CDD" id="cd14966">
    <property type="entry name" value="7tmD_STE3"/>
    <property type="match status" value="1"/>
</dbReference>
<evidence type="ECO:0000256" key="9">
    <source>
        <dbReference type="ARBA" id="ARBA00023224"/>
    </source>
</evidence>
<evidence type="ECO:0000313" key="12">
    <source>
        <dbReference type="EMBL" id="TRM58341.1"/>
    </source>
</evidence>
<dbReference type="PANTHER" id="PTHR28097">
    <property type="entry name" value="PHEROMONE A FACTOR RECEPTOR"/>
    <property type="match status" value="1"/>
</dbReference>
<evidence type="ECO:0000256" key="4">
    <source>
        <dbReference type="ARBA" id="ARBA00022692"/>
    </source>
</evidence>
<dbReference type="GO" id="GO:0000750">
    <property type="term" value="P:pheromone-dependent signal transduction involved in conjugation with cellular fusion"/>
    <property type="evidence" value="ECO:0007669"/>
    <property type="project" value="TreeGrafter"/>
</dbReference>
<keyword evidence="3" id="KW-0589">Pheromone response</keyword>
<keyword evidence="6" id="KW-0297">G-protein coupled receptor</keyword>
<feature type="compositionally biased region" description="Pro residues" evidence="10">
    <location>
        <begin position="496"/>
        <end position="505"/>
    </location>
</feature>
<dbReference type="GO" id="GO:0005886">
    <property type="term" value="C:plasma membrane"/>
    <property type="evidence" value="ECO:0007669"/>
    <property type="project" value="TreeGrafter"/>
</dbReference>
<comment type="similarity">
    <text evidence="2">Belongs to the G-protein coupled receptor 4 family.</text>
</comment>
<dbReference type="OrthoDB" id="2874149at2759"/>
<evidence type="ECO:0000256" key="11">
    <source>
        <dbReference type="SAM" id="Phobius"/>
    </source>
</evidence>
<comment type="subcellular location">
    <subcellularLocation>
        <location evidence="1">Membrane</location>
        <topology evidence="1">Multi-pass membrane protein</topology>
    </subcellularLocation>
</comment>
<evidence type="ECO:0000256" key="1">
    <source>
        <dbReference type="ARBA" id="ARBA00004141"/>
    </source>
</evidence>
<reference evidence="12 13" key="1">
    <citation type="journal article" date="2019" name="New Phytol.">
        <title>Comparative genomics reveals unique wood-decay strategies and fruiting body development in the Schizophyllaceae.</title>
        <authorList>
            <person name="Almasi E."/>
            <person name="Sahu N."/>
            <person name="Krizsan K."/>
            <person name="Balint B."/>
            <person name="Kovacs G.M."/>
            <person name="Kiss B."/>
            <person name="Cseklye J."/>
            <person name="Drula E."/>
            <person name="Henrissat B."/>
            <person name="Nagy I."/>
            <person name="Chovatia M."/>
            <person name="Adam C."/>
            <person name="LaButti K."/>
            <person name="Lipzen A."/>
            <person name="Riley R."/>
            <person name="Grigoriev I.V."/>
            <person name="Nagy L.G."/>
        </authorList>
    </citation>
    <scope>NUCLEOTIDE SEQUENCE [LARGE SCALE GENOMIC DNA]</scope>
    <source>
        <strain evidence="12 13">NL-1724</strain>
    </source>
</reference>
<feature type="region of interest" description="Disordered" evidence="10">
    <location>
        <begin position="486"/>
        <end position="572"/>
    </location>
</feature>
<proteinExistence type="inferred from homology"/>
<dbReference type="Pfam" id="PF02076">
    <property type="entry name" value="STE3"/>
    <property type="match status" value="1"/>
</dbReference>
<feature type="transmembrane region" description="Helical" evidence="11">
    <location>
        <begin position="201"/>
        <end position="225"/>
    </location>
</feature>
<organism evidence="12 13">
    <name type="scientific">Schizophyllum amplum</name>
    <dbReference type="NCBI Taxonomy" id="97359"/>
    <lineage>
        <taxon>Eukaryota</taxon>
        <taxon>Fungi</taxon>
        <taxon>Dikarya</taxon>
        <taxon>Basidiomycota</taxon>
        <taxon>Agaricomycotina</taxon>
        <taxon>Agaricomycetes</taxon>
        <taxon>Agaricomycetidae</taxon>
        <taxon>Agaricales</taxon>
        <taxon>Schizophyllaceae</taxon>
        <taxon>Schizophyllum</taxon>
    </lineage>
</organism>
<keyword evidence="5 11" id="KW-1133">Transmembrane helix</keyword>
<dbReference type="InterPro" id="IPR000481">
    <property type="entry name" value="GPCR_Pheromne_B_alpha_rcpt"/>
</dbReference>
<dbReference type="STRING" id="97359.A0A550C0K7"/>
<dbReference type="PRINTS" id="PR00901">
    <property type="entry name" value="PHEROMONEBAR"/>
</dbReference>
<gene>
    <name evidence="12" type="ORF">BD626DRAFT_611991</name>
</gene>
<evidence type="ECO:0000256" key="8">
    <source>
        <dbReference type="ARBA" id="ARBA00023170"/>
    </source>
</evidence>
<evidence type="ECO:0000256" key="7">
    <source>
        <dbReference type="ARBA" id="ARBA00023136"/>
    </source>
</evidence>
<keyword evidence="8 12" id="KW-0675">Receptor</keyword>
<keyword evidence="7 11" id="KW-0472">Membrane</keyword>
<evidence type="ECO:0000256" key="3">
    <source>
        <dbReference type="ARBA" id="ARBA00022507"/>
    </source>
</evidence>
<dbReference type="EMBL" id="VDMD01000037">
    <property type="protein sequence ID" value="TRM58341.1"/>
    <property type="molecule type" value="Genomic_DNA"/>
</dbReference>